<proteinExistence type="predicted"/>
<accession>A0A2B0XS38</accession>
<name>A0A2B0XS38_BACAN</name>
<evidence type="ECO:0000256" key="1">
    <source>
        <dbReference type="SAM" id="Phobius"/>
    </source>
</evidence>
<comment type="caution">
    <text evidence="2">The sequence shown here is derived from an EMBL/GenBank/DDBJ whole genome shotgun (WGS) entry which is preliminary data.</text>
</comment>
<gene>
    <name evidence="2" type="ORF">COJ30_14420</name>
</gene>
<sequence length="59" mass="6999">MMNLDYSFGPKYVVMLKLFLFSAYNTLKCLLFIVLNIVHNNRCKREVSRTTLESLYVTF</sequence>
<organism evidence="2 3">
    <name type="scientific">Bacillus anthracis</name>
    <name type="common">anthrax bacterium</name>
    <dbReference type="NCBI Taxonomy" id="1392"/>
    <lineage>
        <taxon>Bacteria</taxon>
        <taxon>Bacillati</taxon>
        <taxon>Bacillota</taxon>
        <taxon>Bacilli</taxon>
        <taxon>Bacillales</taxon>
        <taxon>Bacillaceae</taxon>
        <taxon>Bacillus</taxon>
        <taxon>Bacillus cereus group</taxon>
    </lineage>
</organism>
<feature type="transmembrane region" description="Helical" evidence="1">
    <location>
        <begin position="12"/>
        <end position="38"/>
    </location>
</feature>
<reference evidence="2 3" key="1">
    <citation type="submission" date="2017-09" db="EMBL/GenBank/DDBJ databases">
        <title>Large-scale bioinformatics analysis of Bacillus genomes uncovers conserved roles of natural products in bacterial physiology.</title>
        <authorList>
            <consortium name="Agbiome Team Llc"/>
            <person name="Bleich R.M."/>
            <person name="Grubbs K.J."/>
            <person name="Santa Maria K.C."/>
            <person name="Allen S.E."/>
            <person name="Farag S."/>
            <person name="Shank E.A."/>
            <person name="Bowers A."/>
        </authorList>
    </citation>
    <scope>NUCLEOTIDE SEQUENCE [LARGE SCALE GENOMIC DNA]</scope>
    <source>
        <strain evidence="2 3">AFS081271</strain>
    </source>
</reference>
<evidence type="ECO:0000313" key="3">
    <source>
        <dbReference type="Proteomes" id="UP000222851"/>
    </source>
</evidence>
<dbReference type="EMBL" id="NUXH01000056">
    <property type="protein sequence ID" value="PFL66627.1"/>
    <property type="molecule type" value="Genomic_DNA"/>
</dbReference>
<keyword evidence="1" id="KW-0472">Membrane</keyword>
<evidence type="ECO:0000313" key="2">
    <source>
        <dbReference type="EMBL" id="PFL66627.1"/>
    </source>
</evidence>
<keyword evidence="1" id="KW-1133">Transmembrane helix</keyword>
<protein>
    <submittedName>
        <fullName evidence="2">Uncharacterized protein</fullName>
    </submittedName>
</protein>
<dbReference type="Proteomes" id="UP000222851">
    <property type="component" value="Unassembled WGS sequence"/>
</dbReference>
<dbReference type="AlphaFoldDB" id="A0A2B0XS38"/>
<keyword evidence="1" id="KW-0812">Transmembrane</keyword>